<dbReference type="Proteomes" id="UP000078113">
    <property type="component" value="Unassembled WGS sequence"/>
</dbReference>
<gene>
    <name evidence="2" type="ORF">A4X09_0g1998</name>
</gene>
<evidence type="ECO:0000313" key="2">
    <source>
        <dbReference type="EMBL" id="KAE8270353.1"/>
    </source>
</evidence>
<keyword evidence="3" id="KW-1185">Reference proteome</keyword>
<feature type="compositionally biased region" description="Low complexity" evidence="1">
    <location>
        <begin position="536"/>
        <end position="546"/>
    </location>
</feature>
<name>A0A8X7NC82_9BASI</name>
<organism evidence="2 3">
    <name type="scientific">Tilletia walkeri</name>
    <dbReference type="NCBI Taxonomy" id="117179"/>
    <lineage>
        <taxon>Eukaryota</taxon>
        <taxon>Fungi</taxon>
        <taxon>Dikarya</taxon>
        <taxon>Basidiomycota</taxon>
        <taxon>Ustilaginomycotina</taxon>
        <taxon>Exobasidiomycetes</taxon>
        <taxon>Tilletiales</taxon>
        <taxon>Tilletiaceae</taxon>
        <taxon>Tilletia</taxon>
    </lineage>
</organism>
<protein>
    <submittedName>
        <fullName evidence="2">Uncharacterized protein</fullName>
    </submittedName>
</protein>
<reference evidence="2" key="1">
    <citation type="submission" date="2016-04" db="EMBL/GenBank/DDBJ databases">
        <authorList>
            <person name="Nguyen H.D."/>
            <person name="Samba Siva P."/>
            <person name="Cullis J."/>
            <person name="Levesque C.A."/>
            <person name="Hambleton S."/>
        </authorList>
    </citation>
    <scope>NUCLEOTIDE SEQUENCE</scope>
    <source>
        <strain evidence="2">DAOMC 236422</strain>
    </source>
</reference>
<feature type="compositionally biased region" description="Low complexity" evidence="1">
    <location>
        <begin position="559"/>
        <end position="576"/>
    </location>
</feature>
<dbReference type="EMBL" id="LWDG02000054">
    <property type="protein sequence ID" value="KAE8270353.1"/>
    <property type="molecule type" value="Genomic_DNA"/>
</dbReference>
<dbReference type="AlphaFoldDB" id="A0A8X7NC82"/>
<comment type="caution">
    <text evidence="2">The sequence shown here is derived from an EMBL/GenBank/DDBJ whole genome shotgun (WGS) entry which is preliminary data.</text>
</comment>
<feature type="compositionally biased region" description="Basic and acidic residues" evidence="1">
    <location>
        <begin position="582"/>
        <end position="592"/>
    </location>
</feature>
<feature type="compositionally biased region" description="Basic residues" evidence="1">
    <location>
        <begin position="221"/>
        <end position="230"/>
    </location>
</feature>
<feature type="region of interest" description="Disordered" evidence="1">
    <location>
        <begin position="199"/>
        <end position="233"/>
    </location>
</feature>
<sequence>MPPSFPGGGGWGPGPGPGPGGGALTLASALINIATRHIIRSKLLQRTNNKSLIPAALPRSSALNYSSKPVPAAAVQRTSPATTTTTKPSSTISYIFPSLHRTLHSQPNTPTSATILTSSALSHATHQRINPYHKPSHSPIQSSTRARLPINSTYQIHGPGLHLARNFSSAGAGGGASTAVQESVPLFFRMLLDDEEKNRRFRKDGNRRNYGNGAASSTRRNTPRRPRRSSIRSSVIISENKTHSAIHPHSIVQEEEINAAEYERYFGLPTSEQAQRDAQDAERLTLIGEIRTRLMEEAGPHAPHISTVLYLLHESVDKDYVMLLVPPQRPHPRPRSNSTSTIQPTTTGGFLDDVHRAAAQSSSQPRTESQGPPDYDRPARVFLQVLSALRSVLGETSSSSSQTATIRPGDSTFIRSTRIHLEGHAKADVIQLLHLMLDLQAQTRVCLQQEEERDRLTAEDIEGVLDAILHESAGLGLGLADEERIEEIREEVWEEDLTFRPTVLRSDDVGSPSIYFDFPLAPHSPRSEYTGLHHPSSISSSSDGGSWVERLEVESSLTVRSPPRSASAVSLSSSSGSEEEEGRWLYDSRDLVGDQLES</sequence>
<evidence type="ECO:0000313" key="3">
    <source>
        <dbReference type="Proteomes" id="UP000078113"/>
    </source>
</evidence>
<feature type="region of interest" description="Disordered" evidence="1">
    <location>
        <begin position="527"/>
        <end position="546"/>
    </location>
</feature>
<feature type="region of interest" description="Disordered" evidence="1">
    <location>
        <begin position="1"/>
        <end position="20"/>
    </location>
</feature>
<proteinExistence type="predicted"/>
<accession>A0A8X7NC82</accession>
<evidence type="ECO:0000256" key="1">
    <source>
        <dbReference type="SAM" id="MobiDB-lite"/>
    </source>
</evidence>
<reference evidence="2" key="2">
    <citation type="journal article" date="2019" name="IMA Fungus">
        <title>Genome sequencing and comparison of five Tilletia species to identify candidate genes for the detection of regulated species infecting wheat.</title>
        <authorList>
            <person name="Nguyen H.D.T."/>
            <person name="Sultana T."/>
            <person name="Kesanakurti P."/>
            <person name="Hambleton S."/>
        </authorList>
    </citation>
    <scope>NUCLEOTIDE SEQUENCE</scope>
    <source>
        <strain evidence="2">DAOMC 236422</strain>
    </source>
</reference>
<feature type="region of interest" description="Disordered" evidence="1">
    <location>
        <begin position="555"/>
        <end position="598"/>
    </location>
</feature>
<feature type="compositionally biased region" description="Polar residues" evidence="1">
    <location>
        <begin position="359"/>
        <end position="370"/>
    </location>
</feature>
<feature type="region of interest" description="Disordered" evidence="1">
    <location>
        <begin position="325"/>
        <end position="377"/>
    </location>
</feature>
<feature type="compositionally biased region" description="Polar residues" evidence="1">
    <location>
        <begin position="335"/>
        <end position="348"/>
    </location>
</feature>